<dbReference type="InterPro" id="IPR011011">
    <property type="entry name" value="Znf_FYVE_PHD"/>
</dbReference>
<dbReference type="Proteomes" id="UP000887540">
    <property type="component" value="Unplaced"/>
</dbReference>
<dbReference type="WBParaSite" id="ACRNAN_scaffold5004.g20878.t1">
    <property type="protein sequence ID" value="ACRNAN_scaffold5004.g20878.t1"/>
    <property type="gene ID" value="ACRNAN_scaffold5004.g20878"/>
</dbReference>
<protein>
    <submittedName>
        <fullName evidence="2">B box-type domain-containing protein</fullName>
    </submittedName>
</protein>
<name>A0A914E2H9_9BILA</name>
<proteinExistence type="predicted"/>
<evidence type="ECO:0000313" key="2">
    <source>
        <dbReference type="WBParaSite" id="ACRNAN_scaffold5004.g20878.t1"/>
    </source>
</evidence>
<organism evidence="1 2">
    <name type="scientific">Acrobeloides nanus</name>
    <dbReference type="NCBI Taxonomy" id="290746"/>
    <lineage>
        <taxon>Eukaryota</taxon>
        <taxon>Metazoa</taxon>
        <taxon>Ecdysozoa</taxon>
        <taxon>Nematoda</taxon>
        <taxon>Chromadorea</taxon>
        <taxon>Rhabditida</taxon>
        <taxon>Tylenchina</taxon>
        <taxon>Cephalobomorpha</taxon>
        <taxon>Cephaloboidea</taxon>
        <taxon>Cephalobidae</taxon>
        <taxon>Acrobeloides</taxon>
    </lineage>
</organism>
<keyword evidence="1" id="KW-1185">Reference proteome</keyword>
<reference evidence="2" key="1">
    <citation type="submission" date="2022-11" db="UniProtKB">
        <authorList>
            <consortium name="WormBaseParasite"/>
        </authorList>
    </citation>
    <scope>IDENTIFICATION</scope>
</reference>
<accession>A0A914E2H9</accession>
<sequence>MRWYLQTLDYYECVNFDQITKEDDEWHCSACSKYLCLLCDKTTEERYLLECAHCSSRCHRKCSNMNTLEVELILDGHDTYFCTESDGYYAYQDLSIIKKAYFTPPTSRNQTREATSSSPGRLQYRLANKGLSRDLKNLIEEHEIKQKVENKTHRNRLIDHFYSNKATRISSINHLTPMEKHHEALKSCTNND</sequence>
<dbReference type="SUPFAM" id="SSF57903">
    <property type="entry name" value="FYVE/PHD zinc finger"/>
    <property type="match status" value="1"/>
</dbReference>
<evidence type="ECO:0000313" key="1">
    <source>
        <dbReference type="Proteomes" id="UP000887540"/>
    </source>
</evidence>
<dbReference type="AlphaFoldDB" id="A0A914E2H9"/>